<dbReference type="Gene3D" id="1.25.40.390">
    <property type="match status" value="1"/>
</dbReference>
<dbReference type="Pfam" id="PF14322">
    <property type="entry name" value="SusD-like_3"/>
    <property type="match status" value="1"/>
</dbReference>
<dbReference type="Pfam" id="PF07980">
    <property type="entry name" value="SusD_RagB"/>
    <property type="match status" value="1"/>
</dbReference>
<dbReference type="AlphaFoldDB" id="A0A917M237"/>
<dbReference type="InterPro" id="IPR011990">
    <property type="entry name" value="TPR-like_helical_dom_sf"/>
</dbReference>
<evidence type="ECO:0000259" key="7">
    <source>
        <dbReference type="Pfam" id="PF14322"/>
    </source>
</evidence>
<evidence type="ECO:0000256" key="3">
    <source>
        <dbReference type="ARBA" id="ARBA00022729"/>
    </source>
</evidence>
<name>A0A917M237_9SPHI</name>
<evidence type="ECO:0000256" key="1">
    <source>
        <dbReference type="ARBA" id="ARBA00004442"/>
    </source>
</evidence>
<keyword evidence="5" id="KW-0998">Cell outer membrane</keyword>
<feature type="domain" description="RagB/SusD" evidence="6">
    <location>
        <begin position="318"/>
        <end position="589"/>
    </location>
</feature>
<keyword evidence="3" id="KW-0732">Signal</keyword>
<evidence type="ECO:0000256" key="5">
    <source>
        <dbReference type="ARBA" id="ARBA00023237"/>
    </source>
</evidence>
<sequence>MLISDHDIILLTMNIQKYCVFTAILLTMGACDKFLDRPPLDTITDQELSFSQTEMELYSNKYYGSFQTFNGYDLGIFELDNASDNMVSGDYNYNARLAGTVTVPSAGGGWDWTAIRGINFFLANYHITKEAPALVNPYIGEMYFWRAWYYFDMMKAFGDLPWYNQPLGTESEELYAERISRSIIADSILADLDKAITLLPAKGQAVQGRLHRDVASLFQSRVALYEGTWEKYHAGTPFGVQGGQPDRYFRKAVAALEGMIQSQAYQIGHAGASEEDYRQLFNQTDLANNPEVLLWRKYDRALDVYHFAQNYFGVSDKNTGLSKSLVESYLCTDGLPISLSLKYQGDHTIKDVVANRDPRLAQTMYTSGKPRVVISGDTVSKFTVPDMTLESRLRNTTGYQLYKGVDPAADHTAGDITASIIFRYAEALLNYAEAKAELGECDQTVLDQTVNQLRNRVEMPALTATVGFVDPNWDFPELSGLLNEIRRERRVELACEGYRFDDLMRWAATHLIQRPMLGAKMQQYEAIKNQFNPILDPSAIPTNNQGYIAPHWNSPARDGWQFDPEAHYLSPLPQRELTLNPALRQNPGYLQ</sequence>
<comment type="subcellular location">
    <subcellularLocation>
        <location evidence="1">Cell outer membrane</location>
    </subcellularLocation>
</comment>
<dbReference type="InterPro" id="IPR012944">
    <property type="entry name" value="SusD_RagB_dom"/>
</dbReference>
<evidence type="ECO:0000313" key="9">
    <source>
        <dbReference type="Proteomes" id="UP000660862"/>
    </source>
</evidence>
<protein>
    <recommendedName>
        <fullName evidence="10">Starch-binding associating with outer membrane</fullName>
    </recommendedName>
</protein>
<dbReference type="SUPFAM" id="SSF48452">
    <property type="entry name" value="TPR-like"/>
    <property type="match status" value="1"/>
</dbReference>
<dbReference type="InterPro" id="IPR033985">
    <property type="entry name" value="SusD-like_N"/>
</dbReference>
<evidence type="ECO:0008006" key="10">
    <source>
        <dbReference type="Google" id="ProtNLM"/>
    </source>
</evidence>
<accession>A0A917M237</accession>
<keyword evidence="9" id="KW-1185">Reference proteome</keyword>
<dbReference type="GO" id="GO:0009279">
    <property type="term" value="C:cell outer membrane"/>
    <property type="evidence" value="ECO:0007669"/>
    <property type="project" value="UniProtKB-SubCell"/>
</dbReference>
<gene>
    <name evidence="8" type="ORF">GCM10007415_00210</name>
</gene>
<comment type="similarity">
    <text evidence="2">Belongs to the SusD family.</text>
</comment>
<evidence type="ECO:0000256" key="4">
    <source>
        <dbReference type="ARBA" id="ARBA00023136"/>
    </source>
</evidence>
<reference evidence="8" key="1">
    <citation type="journal article" date="2014" name="Int. J. Syst. Evol. Microbiol.">
        <title>Complete genome sequence of Corynebacterium casei LMG S-19264T (=DSM 44701T), isolated from a smear-ripened cheese.</title>
        <authorList>
            <consortium name="US DOE Joint Genome Institute (JGI-PGF)"/>
            <person name="Walter F."/>
            <person name="Albersmeier A."/>
            <person name="Kalinowski J."/>
            <person name="Ruckert C."/>
        </authorList>
    </citation>
    <scope>NUCLEOTIDE SEQUENCE</scope>
    <source>
        <strain evidence="8">CGMCC 1.12195</strain>
    </source>
</reference>
<dbReference type="EMBL" id="BMER01000001">
    <property type="protein sequence ID" value="GGG72871.1"/>
    <property type="molecule type" value="Genomic_DNA"/>
</dbReference>
<organism evidence="8 9">
    <name type="scientific">Parapedobacter pyrenivorans</name>
    <dbReference type="NCBI Taxonomy" id="1305674"/>
    <lineage>
        <taxon>Bacteria</taxon>
        <taxon>Pseudomonadati</taxon>
        <taxon>Bacteroidota</taxon>
        <taxon>Sphingobacteriia</taxon>
        <taxon>Sphingobacteriales</taxon>
        <taxon>Sphingobacteriaceae</taxon>
        <taxon>Parapedobacter</taxon>
    </lineage>
</organism>
<keyword evidence="4" id="KW-0472">Membrane</keyword>
<evidence type="ECO:0000313" key="8">
    <source>
        <dbReference type="EMBL" id="GGG72871.1"/>
    </source>
</evidence>
<reference evidence="8" key="2">
    <citation type="submission" date="2020-09" db="EMBL/GenBank/DDBJ databases">
        <authorList>
            <person name="Sun Q."/>
            <person name="Zhou Y."/>
        </authorList>
    </citation>
    <scope>NUCLEOTIDE SEQUENCE</scope>
    <source>
        <strain evidence="8">CGMCC 1.12195</strain>
    </source>
</reference>
<proteinExistence type="inferred from homology"/>
<evidence type="ECO:0000256" key="2">
    <source>
        <dbReference type="ARBA" id="ARBA00006275"/>
    </source>
</evidence>
<feature type="domain" description="SusD-like N-terminal" evidence="7">
    <location>
        <begin position="74"/>
        <end position="224"/>
    </location>
</feature>
<dbReference type="Proteomes" id="UP000660862">
    <property type="component" value="Unassembled WGS sequence"/>
</dbReference>
<comment type="caution">
    <text evidence="8">The sequence shown here is derived from an EMBL/GenBank/DDBJ whole genome shotgun (WGS) entry which is preliminary data.</text>
</comment>
<evidence type="ECO:0000259" key="6">
    <source>
        <dbReference type="Pfam" id="PF07980"/>
    </source>
</evidence>